<proteinExistence type="predicted"/>
<feature type="compositionally biased region" description="Low complexity" evidence="1">
    <location>
        <begin position="65"/>
        <end position="83"/>
    </location>
</feature>
<organism evidence="2">
    <name type="scientific">Cladocopium goreaui</name>
    <dbReference type="NCBI Taxonomy" id="2562237"/>
    <lineage>
        <taxon>Eukaryota</taxon>
        <taxon>Sar</taxon>
        <taxon>Alveolata</taxon>
        <taxon>Dinophyceae</taxon>
        <taxon>Suessiales</taxon>
        <taxon>Symbiodiniaceae</taxon>
        <taxon>Cladocopium</taxon>
    </lineage>
</organism>
<reference evidence="3 4" key="2">
    <citation type="submission" date="2024-05" db="EMBL/GenBank/DDBJ databases">
        <authorList>
            <person name="Chen Y."/>
            <person name="Shah S."/>
            <person name="Dougan E. K."/>
            <person name="Thang M."/>
            <person name="Chan C."/>
        </authorList>
    </citation>
    <scope>NUCLEOTIDE SEQUENCE [LARGE SCALE GENOMIC DNA]</scope>
</reference>
<evidence type="ECO:0000256" key="1">
    <source>
        <dbReference type="SAM" id="MobiDB-lite"/>
    </source>
</evidence>
<dbReference type="EMBL" id="CAMXCT010005457">
    <property type="protein sequence ID" value="CAI4012431.1"/>
    <property type="molecule type" value="Genomic_DNA"/>
</dbReference>
<gene>
    <name evidence="2" type="ORF">C1SCF055_LOCUS37493</name>
</gene>
<comment type="caution">
    <text evidence="2">The sequence shown here is derived from an EMBL/GenBank/DDBJ whole genome shotgun (WGS) entry which is preliminary data.</text>
</comment>
<reference evidence="2" key="1">
    <citation type="submission" date="2022-10" db="EMBL/GenBank/DDBJ databases">
        <authorList>
            <person name="Chen Y."/>
            <person name="Dougan E. K."/>
            <person name="Chan C."/>
            <person name="Rhodes N."/>
            <person name="Thang M."/>
        </authorList>
    </citation>
    <scope>NUCLEOTIDE SEQUENCE</scope>
</reference>
<name>A0A9P1GFS6_9DINO</name>
<keyword evidence="4" id="KW-1185">Reference proteome</keyword>
<dbReference type="EMBL" id="CAMXCT030005457">
    <property type="protein sequence ID" value="CAL4799743.1"/>
    <property type="molecule type" value="Genomic_DNA"/>
</dbReference>
<accession>A0A9P1GFS6</accession>
<dbReference type="EMBL" id="CAMXCT020005457">
    <property type="protein sequence ID" value="CAL1165806.1"/>
    <property type="molecule type" value="Genomic_DNA"/>
</dbReference>
<evidence type="ECO:0000313" key="3">
    <source>
        <dbReference type="EMBL" id="CAL4799743.1"/>
    </source>
</evidence>
<sequence>MPEHYSKWKLNKSEQKKVDDEEQALVAQLIRAGKTKNEAQQQAAQAKEVQVKAMKEAKMQRSQAKKAGNPPAAAGGMPGQPAALTNLNMPADAQKNQGYYESLMEAINTILKCPKFSDIRVAEPLAITDGVDASSGVQAITRRFRFRD</sequence>
<evidence type="ECO:0000313" key="2">
    <source>
        <dbReference type="EMBL" id="CAI4012431.1"/>
    </source>
</evidence>
<feature type="compositionally biased region" description="Basic and acidic residues" evidence="1">
    <location>
        <begin position="1"/>
        <end position="19"/>
    </location>
</feature>
<feature type="region of interest" description="Disordered" evidence="1">
    <location>
        <begin position="52"/>
        <end position="85"/>
    </location>
</feature>
<dbReference type="Proteomes" id="UP001152797">
    <property type="component" value="Unassembled WGS sequence"/>
</dbReference>
<dbReference type="AlphaFoldDB" id="A0A9P1GFS6"/>
<protein>
    <submittedName>
        <fullName evidence="2">Uncharacterized protein</fullName>
    </submittedName>
</protein>
<evidence type="ECO:0000313" key="4">
    <source>
        <dbReference type="Proteomes" id="UP001152797"/>
    </source>
</evidence>
<feature type="region of interest" description="Disordered" evidence="1">
    <location>
        <begin position="1"/>
        <end position="21"/>
    </location>
</feature>